<reference evidence="2 4" key="1">
    <citation type="submission" date="2017-11" db="EMBL/GenBank/DDBJ databases">
        <title>The genome of Rhizophagus clarus HR1 reveals common genetic basis of auxotrophy among arbuscular mycorrhizal fungi.</title>
        <authorList>
            <person name="Kobayashi Y."/>
        </authorList>
    </citation>
    <scope>NUCLEOTIDE SEQUENCE [LARGE SCALE GENOMIC DNA]</scope>
    <source>
        <strain evidence="2 4">HR1</strain>
    </source>
</reference>
<organism evidence="2 4">
    <name type="scientific">Rhizophagus clarus</name>
    <dbReference type="NCBI Taxonomy" id="94130"/>
    <lineage>
        <taxon>Eukaryota</taxon>
        <taxon>Fungi</taxon>
        <taxon>Fungi incertae sedis</taxon>
        <taxon>Mucoromycota</taxon>
        <taxon>Glomeromycotina</taxon>
        <taxon>Glomeromycetes</taxon>
        <taxon>Glomerales</taxon>
        <taxon>Glomeraceae</taxon>
        <taxon>Rhizophagus</taxon>
    </lineage>
</organism>
<dbReference type="Gene3D" id="3.90.1460.10">
    <property type="entry name" value="GTF2I-like"/>
    <property type="match status" value="1"/>
</dbReference>
<dbReference type="EMBL" id="BEXD01003899">
    <property type="protein sequence ID" value="GBC03677.1"/>
    <property type="molecule type" value="Genomic_DNA"/>
</dbReference>
<accession>A0A2Z6SEC5</accession>
<evidence type="ECO:0000313" key="4">
    <source>
        <dbReference type="Proteomes" id="UP000247702"/>
    </source>
</evidence>
<dbReference type="Proteomes" id="UP000615446">
    <property type="component" value="Unassembled WGS sequence"/>
</dbReference>
<comment type="caution">
    <text evidence="2">The sequence shown here is derived from an EMBL/GenBank/DDBJ whole genome shotgun (WGS) entry which is preliminary data.</text>
</comment>
<sequence>MDEITAQKKTQELYSSVNNLLNEQDLEIKKLSDKLNVKEDVIRNIMKEERPIATRRKPTTAFEIYCAQRRIDGADENNDVETWANLSKCDKSTFGQIANDYNNEQMYETVQYIEDKNERENTFKQSIQELKNLCKTISQECGCHFIVFGIQSNVENSTVFGTGNLKDFCSEKETAINNIKIDLAKYISNHPNKQEQISDGGGDDDDSLIHDQKSPEIKQEYSPNSFDLSFMSDETTPDDKISYNSNGFNNRKRSVIDNEEDFKILITRNGRDVNLESTDIRSEVYRFLENKFQQDTKLKMSIPYGNWNKQESFVVSGWPRNIEFKEWDILSMNEKKKVFMSLNRLQFHVRLDSSLSKERRASKKKRFV</sequence>
<dbReference type="AlphaFoldDB" id="A0A2Z6SEC5"/>
<dbReference type="OrthoDB" id="2326040at2759"/>
<name>A0A2Z6SEC5_9GLOM</name>
<reference evidence="3" key="2">
    <citation type="submission" date="2019-10" db="EMBL/GenBank/DDBJ databases">
        <title>Conservation and host-specific expression of non-tandemly repeated heterogenous ribosome RNA gene in arbuscular mycorrhizal fungi.</title>
        <authorList>
            <person name="Maeda T."/>
            <person name="Kobayashi Y."/>
            <person name="Nakagawa T."/>
            <person name="Ezawa T."/>
            <person name="Yamaguchi K."/>
            <person name="Bino T."/>
            <person name="Nishimoto Y."/>
            <person name="Shigenobu S."/>
            <person name="Kawaguchi M."/>
        </authorList>
    </citation>
    <scope>NUCLEOTIDE SEQUENCE</scope>
    <source>
        <strain evidence="3">HR1</strain>
    </source>
</reference>
<gene>
    <name evidence="3" type="ORF">RCL2_002072000</name>
    <name evidence="2" type="ORF">RclHR1_05250013</name>
</gene>
<keyword evidence="4" id="KW-1185">Reference proteome</keyword>
<protein>
    <submittedName>
        <fullName evidence="2">Uncharacterized protein</fullName>
    </submittedName>
</protein>
<evidence type="ECO:0000256" key="1">
    <source>
        <dbReference type="SAM" id="Coils"/>
    </source>
</evidence>
<dbReference type="InterPro" id="IPR036647">
    <property type="entry name" value="GTF2I-like_rpt_sf"/>
</dbReference>
<evidence type="ECO:0000313" key="2">
    <source>
        <dbReference type="EMBL" id="GBC03677.1"/>
    </source>
</evidence>
<proteinExistence type="predicted"/>
<dbReference type="Proteomes" id="UP000247702">
    <property type="component" value="Unassembled WGS sequence"/>
</dbReference>
<dbReference type="EMBL" id="BLAL01000229">
    <property type="protein sequence ID" value="GES93976.1"/>
    <property type="molecule type" value="Genomic_DNA"/>
</dbReference>
<feature type="coiled-coil region" evidence="1">
    <location>
        <begin position="21"/>
        <end position="48"/>
    </location>
</feature>
<keyword evidence="1" id="KW-0175">Coiled coil</keyword>
<evidence type="ECO:0000313" key="3">
    <source>
        <dbReference type="EMBL" id="GES93976.1"/>
    </source>
</evidence>